<dbReference type="EMBL" id="GL732603">
    <property type="protein sequence ID" value="EFX72055.1"/>
    <property type="molecule type" value="Genomic_DNA"/>
</dbReference>
<reference evidence="1 2" key="1">
    <citation type="journal article" date="2011" name="Science">
        <title>The ecoresponsive genome of Daphnia pulex.</title>
        <authorList>
            <person name="Colbourne J.K."/>
            <person name="Pfrender M.E."/>
            <person name="Gilbert D."/>
            <person name="Thomas W.K."/>
            <person name="Tucker A."/>
            <person name="Oakley T.H."/>
            <person name="Tokishita S."/>
            <person name="Aerts A."/>
            <person name="Arnold G.J."/>
            <person name="Basu M.K."/>
            <person name="Bauer D.J."/>
            <person name="Caceres C.E."/>
            <person name="Carmel L."/>
            <person name="Casola C."/>
            <person name="Choi J.H."/>
            <person name="Detter J.C."/>
            <person name="Dong Q."/>
            <person name="Dusheyko S."/>
            <person name="Eads B.D."/>
            <person name="Frohlich T."/>
            <person name="Geiler-Samerotte K.A."/>
            <person name="Gerlach D."/>
            <person name="Hatcher P."/>
            <person name="Jogdeo S."/>
            <person name="Krijgsveld J."/>
            <person name="Kriventseva E.V."/>
            <person name="Kultz D."/>
            <person name="Laforsch C."/>
            <person name="Lindquist E."/>
            <person name="Lopez J."/>
            <person name="Manak J.R."/>
            <person name="Muller J."/>
            <person name="Pangilinan J."/>
            <person name="Patwardhan R.P."/>
            <person name="Pitluck S."/>
            <person name="Pritham E.J."/>
            <person name="Rechtsteiner A."/>
            <person name="Rho M."/>
            <person name="Rogozin I.B."/>
            <person name="Sakarya O."/>
            <person name="Salamov A."/>
            <person name="Schaack S."/>
            <person name="Shapiro H."/>
            <person name="Shiga Y."/>
            <person name="Skalitzky C."/>
            <person name="Smith Z."/>
            <person name="Souvorov A."/>
            <person name="Sung W."/>
            <person name="Tang Z."/>
            <person name="Tsuchiya D."/>
            <person name="Tu H."/>
            <person name="Vos H."/>
            <person name="Wang M."/>
            <person name="Wolf Y.I."/>
            <person name="Yamagata H."/>
            <person name="Yamada T."/>
            <person name="Ye Y."/>
            <person name="Shaw J.R."/>
            <person name="Andrews J."/>
            <person name="Crease T.J."/>
            <person name="Tang H."/>
            <person name="Lucas S.M."/>
            <person name="Robertson H.M."/>
            <person name="Bork P."/>
            <person name="Koonin E.V."/>
            <person name="Zdobnov E.M."/>
            <person name="Grigoriev I.V."/>
            <person name="Lynch M."/>
            <person name="Boore J.L."/>
        </authorList>
    </citation>
    <scope>NUCLEOTIDE SEQUENCE [LARGE SCALE GENOMIC DNA]</scope>
</reference>
<dbReference type="HOGENOM" id="CLU_2457071_0_0_1"/>
<accession>E9H8B5</accession>
<dbReference type="KEGG" id="dpx:DAPPUDRAFT_326639"/>
<protein>
    <submittedName>
        <fullName evidence="1">Uncharacterized protein</fullName>
    </submittedName>
</protein>
<organism evidence="1 2">
    <name type="scientific">Daphnia pulex</name>
    <name type="common">Water flea</name>
    <dbReference type="NCBI Taxonomy" id="6669"/>
    <lineage>
        <taxon>Eukaryota</taxon>
        <taxon>Metazoa</taxon>
        <taxon>Ecdysozoa</taxon>
        <taxon>Arthropoda</taxon>
        <taxon>Crustacea</taxon>
        <taxon>Branchiopoda</taxon>
        <taxon>Diplostraca</taxon>
        <taxon>Cladocera</taxon>
        <taxon>Anomopoda</taxon>
        <taxon>Daphniidae</taxon>
        <taxon>Daphnia</taxon>
    </lineage>
</organism>
<evidence type="ECO:0000313" key="1">
    <source>
        <dbReference type="EMBL" id="EFX72055.1"/>
    </source>
</evidence>
<keyword evidence="2" id="KW-1185">Reference proteome</keyword>
<proteinExistence type="predicted"/>
<dbReference type="InParanoid" id="E9H8B5"/>
<sequence>MMRDAITFWSSLSEAVRCRFVKIARHRYASLSEAVRCRIVKIAKHKYASYNDLQLQRCKLRDLYWLVVYDHTYGRFLADFLVPEFKKAT</sequence>
<dbReference type="AlphaFoldDB" id="E9H8B5"/>
<gene>
    <name evidence="1" type="ORF">DAPPUDRAFT_326639</name>
</gene>
<dbReference type="Proteomes" id="UP000000305">
    <property type="component" value="Unassembled WGS sequence"/>
</dbReference>
<name>E9H8B5_DAPPU</name>
<evidence type="ECO:0000313" key="2">
    <source>
        <dbReference type="Proteomes" id="UP000000305"/>
    </source>
</evidence>